<name>X0V7L4_9ZZZZ</name>
<accession>X0V7L4</accession>
<protein>
    <submittedName>
        <fullName evidence="3">Uncharacterized protein</fullName>
    </submittedName>
</protein>
<dbReference type="AlphaFoldDB" id="X0V7L4"/>
<keyword evidence="1" id="KW-0175">Coiled coil</keyword>
<feature type="non-terminal residue" evidence="3">
    <location>
        <position position="297"/>
    </location>
</feature>
<dbReference type="EMBL" id="BARS01010721">
    <property type="protein sequence ID" value="GAF96635.1"/>
    <property type="molecule type" value="Genomic_DNA"/>
</dbReference>
<evidence type="ECO:0000256" key="2">
    <source>
        <dbReference type="SAM" id="MobiDB-lite"/>
    </source>
</evidence>
<reference evidence="3" key="1">
    <citation type="journal article" date="2014" name="Front. Microbiol.">
        <title>High frequency of phylogenetically diverse reductive dehalogenase-homologous genes in deep subseafloor sedimentary metagenomes.</title>
        <authorList>
            <person name="Kawai M."/>
            <person name="Futagami T."/>
            <person name="Toyoda A."/>
            <person name="Takaki Y."/>
            <person name="Nishi S."/>
            <person name="Hori S."/>
            <person name="Arai W."/>
            <person name="Tsubouchi T."/>
            <person name="Morono Y."/>
            <person name="Uchiyama I."/>
            <person name="Ito T."/>
            <person name="Fujiyama A."/>
            <person name="Inagaki F."/>
            <person name="Takami H."/>
        </authorList>
    </citation>
    <scope>NUCLEOTIDE SEQUENCE</scope>
    <source>
        <strain evidence="3">Expedition CK06-06</strain>
    </source>
</reference>
<evidence type="ECO:0000313" key="3">
    <source>
        <dbReference type="EMBL" id="GAF96635.1"/>
    </source>
</evidence>
<feature type="coiled-coil region" evidence="1">
    <location>
        <begin position="125"/>
        <end position="239"/>
    </location>
</feature>
<comment type="caution">
    <text evidence="3">The sequence shown here is derived from an EMBL/GenBank/DDBJ whole genome shotgun (WGS) entry which is preliminary data.</text>
</comment>
<sequence length="297" mass="32475">KWTAKGTTSLTVESAKGAKHSSPQTVLDALIGELSFDPLAFAEMPEREQVETLLGVLKLDIDPREIDEKREELYGERTDVNRDIKKIEAQLAGLSPPEGDVPDKESSSVALVSELNAAHALDTENAKKRGEVDRLLKEAGQLKDEIAGMEQEIAGKRRTLDAMVQQGKALRAEANALVDPAIEEIQDRLNNVEENNRQIRAANQYRTLQVEARNGQELSDALTKKIEKLDKTKAEAIKAADLPIAGLSFDENGVTFAGLPFKQSSASEQLRVSLAIAMALNPELRVIRITDGSLLDS</sequence>
<feature type="compositionally biased region" description="Polar residues" evidence="2">
    <location>
        <begin position="1"/>
        <end position="12"/>
    </location>
</feature>
<proteinExistence type="predicted"/>
<feature type="region of interest" description="Disordered" evidence="2">
    <location>
        <begin position="1"/>
        <end position="21"/>
    </location>
</feature>
<organism evidence="3">
    <name type="scientific">marine sediment metagenome</name>
    <dbReference type="NCBI Taxonomy" id="412755"/>
    <lineage>
        <taxon>unclassified sequences</taxon>
        <taxon>metagenomes</taxon>
        <taxon>ecological metagenomes</taxon>
    </lineage>
</organism>
<gene>
    <name evidence="3" type="ORF">S01H1_19766</name>
</gene>
<evidence type="ECO:0000256" key="1">
    <source>
        <dbReference type="SAM" id="Coils"/>
    </source>
</evidence>
<feature type="non-terminal residue" evidence="3">
    <location>
        <position position="1"/>
    </location>
</feature>